<sequence length="829" mass="95128">MFSKRCFALPLCGSLRRYSTRPYFCPPLSVTLPLWSAHRNIFRYSPTLYFSGKETNCPKWVLGSNVKNVLLEDYEGLRDMTLHEFLLNKFLNTYNTRNVAMDVFVKNPRRYIVDAEVLENIQDTDEFKTVRTVIDLSEKVNYLIGKEISTLRQWEEKGKGEIRDFVGPVVGGRLDAAVITAKEERERAAQTAGGAVEIKGVYESIYNATWSYVESGHREEPLGMKVFNGRPQHMWTKEEVDISHTPETMNEPLPRHGNLEIAVLTSQVGWPCTFFKADPKDYDMNSRKEVGHVFMTDVYIRREVMRVWYKVEQRLNWWLMGEVPIKATPYVLIGTPGIGKSFSVGSFLLYKLLHYEASQLQIIIYVVEGKAHVFRKPKGGRPGYVTFYKSYDDAFVTINAITRASSNTEDIKGYLIFDVGKGHPAPMSLPYGFTGIALSSPDVKQFHEWAKQNTALSIYINCDTLEDLEAIHISRWGKIAPAYGWNPSDAKEKIETEWQKIESRIRIVGPPLRHIVGSDSFKNQFDAMKDPITDIQVERMEDYINIFRHRTRWRTAKPSHKLVQVVRVKEDNDDGDQYCCKPLSSYTGEAILDQLKPWLLKNHTLATGLLSNRAVVALLFEQNGAGAMLHEDALIELAKGLRSLPFVKNEIQQSVLQVLKKPKLAEPLIDAPEDARVITGAEIEYMKLYKPQSSNFPVVDAFFFVENPKTFVGLQHTISERHPCSVGGLVKMKKYLRSYFKHWDNFSNDMVWEIIYVQRVDSEIFTRPQKCERSTGKGKHNNEDEEKFWREKVRQFSVSLNGHITALYVELQVRGNNNNRVNNRGGNIA</sequence>
<dbReference type="InterPro" id="IPR056000">
    <property type="entry name" value="DUF7578"/>
</dbReference>
<proteinExistence type="predicted"/>
<dbReference type="VEuPathDB" id="TriTrypDB:Tb11.v5.0214"/>
<dbReference type="InterPro" id="IPR046836">
    <property type="entry name" value="RHS_C"/>
</dbReference>
<feature type="domain" description="DUF7578" evidence="3">
    <location>
        <begin position="77"/>
        <end position="134"/>
    </location>
</feature>
<dbReference type="PANTHER" id="PTHR33129:SF3">
    <property type="entry name" value="HOT SPOT (RHS) PROTEIN, PUTATIVE-RELATED"/>
    <property type="match status" value="1"/>
</dbReference>
<dbReference type="GO" id="GO:0005737">
    <property type="term" value="C:cytoplasm"/>
    <property type="evidence" value="ECO:0000314"/>
    <property type="project" value="GeneDB"/>
</dbReference>
<dbReference type="AlphaFoldDB" id="B2ZWB7"/>
<reference evidence="4" key="1">
    <citation type="journal article" date="2010" name="Eukaryot. Cell">
        <title>Multiple Genetic Mechanisms Lead to Loss of Functional TbAT1 Express ion in Drug-Resistant Trypanosomes.</title>
        <authorList>
            <person name="Stewart M.L."/>
            <person name="Burchmore R.J.S."/>
            <person name="Clucas C."/>
            <person name="Hertz-Fowler C."/>
            <person name="Brooks K."/>
            <person name="Tait A."/>
            <person name="MacLeod A."/>
            <person name="Turner M.R."/>
            <person name="De Koning H.P."/>
            <person name="Wong P.E."/>
            <person name="Barrett M.P."/>
        </authorList>
    </citation>
    <scope>NUCLEOTIDE SEQUENCE</scope>
    <source>
        <strain evidence="4">TREU 927/4 GUTat10.1</strain>
    </source>
</reference>
<dbReference type="InterPro" id="IPR006518">
    <property type="entry name" value="Trypano_RHS"/>
</dbReference>
<accession>B2ZWB7</accession>
<organism evidence="4">
    <name type="scientific">Trypanosoma brucei brucei (strain 927/4 GUTat10.1)</name>
    <dbReference type="NCBI Taxonomy" id="185431"/>
    <lineage>
        <taxon>Eukaryota</taxon>
        <taxon>Discoba</taxon>
        <taxon>Euglenozoa</taxon>
        <taxon>Kinetoplastea</taxon>
        <taxon>Metakinetoplastina</taxon>
        <taxon>Trypanosomatida</taxon>
        <taxon>Trypanosomatidae</taxon>
        <taxon>Trypanosoma</taxon>
    </lineage>
</organism>
<dbReference type="Pfam" id="PF24466">
    <property type="entry name" value="DUF7578"/>
    <property type="match status" value="1"/>
</dbReference>
<evidence type="ECO:0000313" key="4">
    <source>
        <dbReference type="EMBL" id="CAQ55505.1"/>
    </source>
</evidence>
<name>B2ZWB7_TRYB2</name>
<feature type="domain" description="Retrotransposon hot spot protein,C-terminal" evidence="1">
    <location>
        <begin position="331"/>
        <end position="645"/>
    </location>
</feature>
<feature type="domain" description="Retrotransposon hot spot protein N-terminal" evidence="2">
    <location>
        <begin position="202"/>
        <end position="329"/>
    </location>
</feature>
<evidence type="ECO:0000259" key="2">
    <source>
        <dbReference type="Pfam" id="PF20445"/>
    </source>
</evidence>
<dbReference type="InterPro" id="IPR052980">
    <property type="entry name" value="Crinkler_effector"/>
</dbReference>
<protein>
    <submittedName>
        <fullName evidence="4">Retrotransposon hotspot (RHS) protein 1</fullName>
    </submittedName>
</protein>
<evidence type="ECO:0000259" key="3">
    <source>
        <dbReference type="Pfam" id="PF24466"/>
    </source>
</evidence>
<dbReference type="NCBIfam" id="TIGR01631">
    <property type="entry name" value="Trypano_RHS"/>
    <property type="match status" value="1"/>
</dbReference>
<dbReference type="PANTHER" id="PTHR33129">
    <property type="entry name" value="PROTEIN KINASE DOMAIN-CONTAINING PROTEIN-RELATED"/>
    <property type="match status" value="1"/>
</dbReference>
<evidence type="ECO:0000259" key="1">
    <source>
        <dbReference type="Pfam" id="PF07999"/>
    </source>
</evidence>
<dbReference type="VEuPathDB" id="TriTrypDB:Tb927.5.295b"/>
<gene>
    <name evidence="4" type="ORF">Tb927.5.295b</name>
</gene>
<dbReference type="Pfam" id="PF20445">
    <property type="entry name" value="RHS_N"/>
    <property type="match status" value="1"/>
</dbReference>
<dbReference type="InterPro" id="IPR046835">
    <property type="entry name" value="RHS_N"/>
</dbReference>
<dbReference type="Pfam" id="PF07999">
    <property type="entry name" value="RHSP"/>
    <property type="match status" value="1"/>
</dbReference>
<dbReference type="EMBL" id="FM160648">
    <property type="protein sequence ID" value="CAQ55505.1"/>
    <property type="molecule type" value="Genomic_DNA"/>
</dbReference>